<comment type="caution">
    <text evidence="2">The sequence shown here is derived from an EMBL/GenBank/DDBJ whole genome shotgun (WGS) entry which is preliminary data.</text>
</comment>
<evidence type="ECO:0000313" key="3">
    <source>
        <dbReference type="Proteomes" id="UP001054889"/>
    </source>
</evidence>
<evidence type="ECO:0000313" key="2">
    <source>
        <dbReference type="EMBL" id="GJN19643.1"/>
    </source>
</evidence>
<proteinExistence type="predicted"/>
<feature type="region of interest" description="Disordered" evidence="1">
    <location>
        <begin position="1"/>
        <end position="29"/>
    </location>
</feature>
<reference evidence="2" key="1">
    <citation type="journal article" date="2018" name="DNA Res.">
        <title>Multiple hybrid de novo genome assembly of finger millet, an orphan allotetraploid crop.</title>
        <authorList>
            <person name="Hatakeyama M."/>
            <person name="Aluri S."/>
            <person name="Balachadran M.T."/>
            <person name="Sivarajan S.R."/>
            <person name="Patrignani A."/>
            <person name="Gruter S."/>
            <person name="Poveda L."/>
            <person name="Shimizu-Inatsugi R."/>
            <person name="Baeten J."/>
            <person name="Francoijs K.J."/>
            <person name="Nataraja K.N."/>
            <person name="Reddy Y.A.N."/>
            <person name="Phadnis S."/>
            <person name="Ravikumar R.L."/>
            <person name="Schlapbach R."/>
            <person name="Sreeman S.M."/>
            <person name="Shimizu K.K."/>
        </authorList>
    </citation>
    <scope>NUCLEOTIDE SEQUENCE</scope>
</reference>
<evidence type="ECO:0000256" key="1">
    <source>
        <dbReference type="SAM" id="MobiDB-lite"/>
    </source>
</evidence>
<evidence type="ECO:0008006" key="4">
    <source>
        <dbReference type="Google" id="ProtNLM"/>
    </source>
</evidence>
<feature type="compositionally biased region" description="Low complexity" evidence="1">
    <location>
        <begin position="205"/>
        <end position="228"/>
    </location>
</feature>
<dbReference type="EMBL" id="BQKI01000074">
    <property type="protein sequence ID" value="GJN19643.1"/>
    <property type="molecule type" value="Genomic_DNA"/>
</dbReference>
<dbReference type="InterPro" id="IPR036047">
    <property type="entry name" value="F-box-like_dom_sf"/>
</dbReference>
<sequence length="228" mass="24987">MGHQPCHGNRDMDAETAKPSSSSPASKVLDDDDLLGEILHRVDSPATLVRAALATKRWLRVASGRAFLRRFRKRHPPRLHGFYVTGDGVPRPEFIRPDAGHVDGARRRPPPRRRLRVRLLPGVLVRSPGQPQRPRPLQILHPVGYPLALSDMMRRPGTAMAELPSPPPPTLPGRPLDAALLPDDDVLPRGRSPRAPDGPSPPRSPSSFAPAAPGPTSAPRRPSSPWRR</sequence>
<feature type="region of interest" description="Disordered" evidence="1">
    <location>
        <begin position="158"/>
        <end position="228"/>
    </location>
</feature>
<dbReference type="SUPFAM" id="SSF81383">
    <property type="entry name" value="F-box domain"/>
    <property type="match status" value="1"/>
</dbReference>
<protein>
    <recommendedName>
        <fullName evidence="4">F-box domain-containing protein</fullName>
    </recommendedName>
</protein>
<dbReference type="AlphaFoldDB" id="A0AAV5EBC5"/>
<organism evidence="2 3">
    <name type="scientific">Eleusine coracana subsp. coracana</name>
    <dbReference type="NCBI Taxonomy" id="191504"/>
    <lineage>
        <taxon>Eukaryota</taxon>
        <taxon>Viridiplantae</taxon>
        <taxon>Streptophyta</taxon>
        <taxon>Embryophyta</taxon>
        <taxon>Tracheophyta</taxon>
        <taxon>Spermatophyta</taxon>
        <taxon>Magnoliopsida</taxon>
        <taxon>Liliopsida</taxon>
        <taxon>Poales</taxon>
        <taxon>Poaceae</taxon>
        <taxon>PACMAD clade</taxon>
        <taxon>Chloridoideae</taxon>
        <taxon>Cynodonteae</taxon>
        <taxon>Eleusininae</taxon>
        <taxon>Eleusine</taxon>
    </lineage>
</organism>
<feature type="compositionally biased region" description="Low complexity" evidence="1">
    <location>
        <begin position="17"/>
        <end position="27"/>
    </location>
</feature>
<name>A0AAV5EBC5_ELECO</name>
<accession>A0AAV5EBC5</accession>
<reference evidence="2" key="2">
    <citation type="submission" date="2021-12" db="EMBL/GenBank/DDBJ databases">
        <title>Resequencing data analysis of finger millet.</title>
        <authorList>
            <person name="Hatakeyama M."/>
            <person name="Aluri S."/>
            <person name="Balachadran M.T."/>
            <person name="Sivarajan S.R."/>
            <person name="Poveda L."/>
            <person name="Shimizu-Inatsugi R."/>
            <person name="Schlapbach R."/>
            <person name="Sreeman S.M."/>
            <person name="Shimizu K.K."/>
        </authorList>
    </citation>
    <scope>NUCLEOTIDE SEQUENCE</scope>
</reference>
<dbReference type="PANTHER" id="PTHR33207">
    <property type="entry name" value="F-BOX DOMAIN CONTAINING PROTEIN-RELATED"/>
    <property type="match status" value="1"/>
</dbReference>
<gene>
    <name evidence="2" type="primary">gb06938</name>
    <name evidence="2" type="ORF">PR202_gb06938</name>
</gene>
<keyword evidence="3" id="KW-1185">Reference proteome</keyword>
<dbReference type="Proteomes" id="UP001054889">
    <property type="component" value="Unassembled WGS sequence"/>
</dbReference>